<protein>
    <recommendedName>
        <fullName evidence="9">Acetylglutamate kinase</fullName>
        <ecNumber evidence="9">2.7.2.8</ecNumber>
    </recommendedName>
    <alternativeName>
        <fullName evidence="9">N-acetyl-L-glutamate 5-phosphotransferase</fullName>
    </alternativeName>
    <alternativeName>
        <fullName evidence="9">NAG kinase</fullName>
        <shortName evidence="9">NAGK</shortName>
    </alternativeName>
</protein>
<organism evidence="11 12">
    <name type="scientific">Halomonas huangheensis</name>
    <dbReference type="NCBI Taxonomy" id="1178482"/>
    <lineage>
        <taxon>Bacteria</taxon>
        <taxon>Pseudomonadati</taxon>
        <taxon>Pseudomonadota</taxon>
        <taxon>Gammaproteobacteria</taxon>
        <taxon>Oceanospirillales</taxon>
        <taxon>Halomonadaceae</taxon>
        <taxon>Halomonas</taxon>
    </lineage>
</organism>
<comment type="function">
    <text evidence="9">Catalyzes the ATP-dependent phosphorylation of N-acetyl-L-glutamate.</text>
</comment>
<evidence type="ECO:0000256" key="7">
    <source>
        <dbReference type="ARBA" id="ARBA00022840"/>
    </source>
</evidence>
<feature type="binding site" evidence="9">
    <location>
        <begin position="68"/>
        <end position="69"/>
    </location>
    <ligand>
        <name>substrate</name>
    </ligand>
</feature>
<keyword evidence="5 9" id="KW-0547">Nucleotide-binding</keyword>
<comment type="subcellular location">
    <subcellularLocation>
        <location evidence="9">Cytoplasm</location>
    </subcellularLocation>
</comment>
<feature type="binding site" evidence="9">
    <location>
        <position position="195"/>
    </location>
    <ligand>
        <name>substrate</name>
    </ligand>
</feature>
<comment type="pathway">
    <text evidence="1 9">Amino-acid biosynthesis; L-arginine biosynthesis; N(2)-acetyl-L-ornithine from L-glutamate: step 2/4.</text>
</comment>
<evidence type="ECO:0000256" key="4">
    <source>
        <dbReference type="ARBA" id="ARBA00022679"/>
    </source>
</evidence>
<dbReference type="InterPro" id="IPR037528">
    <property type="entry name" value="ArgB"/>
</dbReference>
<dbReference type="CDD" id="cd04250">
    <property type="entry name" value="AAK_NAGK-C"/>
    <property type="match status" value="1"/>
</dbReference>
<dbReference type="EC" id="2.7.2.8" evidence="9"/>
<dbReference type="GO" id="GO:0042450">
    <property type="term" value="P:L-arginine biosynthetic process via ornithine"/>
    <property type="evidence" value="ECO:0007669"/>
    <property type="project" value="UniProtKB-UniRule"/>
</dbReference>
<dbReference type="GO" id="GO:0003991">
    <property type="term" value="F:acetylglutamate kinase activity"/>
    <property type="evidence" value="ECO:0007669"/>
    <property type="project" value="UniProtKB-UniRule"/>
</dbReference>
<evidence type="ECO:0000256" key="1">
    <source>
        <dbReference type="ARBA" id="ARBA00004828"/>
    </source>
</evidence>
<dbReference type="UniPathway" id="UPA00068">
    <property type="reaction ID" value="UER00107"/>
</dbReference>
<evidence type="ECO:0000256" key="2">
    <source>
        <dbReference type="ARBA" id="ARBA00022571"/>
    </source>
</evidence>
<dbReference type="FunFam" id="3.40.1160.10:FF:000004">
    <property type="entry name" value="Acetylglutamate kinase"/>
    <property type="match status" value="1"/>
</dbReference>
<dbReference type="SUPFAM" id="SSF53633">
    <property type="entry name" value="Carbamate kinase-like"/>
    <property type="match status" value="1"/>
</dbReference>
<evidence type="ECO:0000256" key="3">
    <source>
        <dbReference type="ARBA" id="ARBA00022605"/>
    </source>
</evidence>
<dbReference type="EMBL" id="AVBC01000039">
    <property type="protein sequence ID" value="ERL49738.1"/>
    <property type="molecule type" value="Genomic_DNA"/>
</dbReference>
<keyword evidence="12" id="KW-1185">Reference proteome</keyword>
<keyword evidence="2 9" id="KW-0055">Arginine biosynthesis</keyword>
<dbReference type="Gene3D" id="3.40.1160.10">
    <property type="entry name" value="Acetylglutamate kinase-like"/>
    <property type="match status" value="1"/>
</dbReference>
<dbReference type="STRING" id="1178482.AR456_02615"/>
<dbReference type="InterPro" id="IPR041727">
    <property type="entry name" value="NAGK-C"/>
</dbReference>
<feature type="site" description="Transition state stabilizer" evidence="9">
    <location>
        <position position="33"/>
    </location>
</feature>
<evidence type="ECO:0000313" key="12">
    <source>
        <dbReference type="Proteomes" id="UP000019113"/>
    </source>
</evidence>
<dbReference type="PIRSF" id="PIRSF000728">
    <property type="entry name" value="NAGK"/>
    <property type="match status" value="1"/>
</dbReference>
<dbReference type="AlphaFoldDB" id="W1N2K6"/>
<keyword evidence="7 9" id="KW-0067">ATP-binding</keyword>
<dbReference type="PRINTS" id="PR00474">
    <property type="entry name" value="GLU5KINASE"/>
</dbReference>
<keyword evidence="9" id="KW-0963">Cytoplasm</keyword>
<evidence type="ECO:0000256" key="6">
    <source>
        <dbReference type="ARBA" id="ARBA00022777"/>
    </source>
</evidence>
<keyword evidence="3 9" id="KW-0028">Amino-acid biosynthesis</keyword>
<accession>W1N2K6</accession>
<dbReference type="InterPro" id="IPR001057">
    <property type="entry name" value="Glu/AcGlu_kinase"/>
</dbReference>
<evidence type="ECO:0000256" key="9">
    <source>
        <dbReference type="HAMAP-Rule" id="MF_00082"/>
    </source>
</evidence>
<dbReference type="GO" id="GO:0005737">
    <property type="term" value="C:cytoplasm"/>
    <property type="evidence" value="ECO:0007669"/>
    <property type="project" value="UniProtKB-SubCell"/>
</dbReference>
<dbReference type="PANTHER" id="PTHR23342:SF0">
    <property type="entry name" value="N-ACETYLGLUTAMATE SYNTHASE, MITOCHONDRIAL"/>
    <property type="match status" value="1"/>
</dbReference>
<dbReference type="OrthoDB" id="9803155at2"/>
<sequence length="306" mass="32656">MSEQARDPRLVVEILSEALPYIQRFSGKTVVVKYGGNAMTEDALIDSFARDMVLMKEVGINPVVVHGGGPQIGELLERLQIESRFVGGMRVTDSETMDVVEMVLGGLVNKEIVNQINQCGGKAIGLTGKDGRQIQARKLQVKHQTPEMTAPEIIDIGHVGEVEHVSTDLIEMLAARDFIPVIAPIGVDAEGHSYNINADLVAGKVAEALSAEKLMLLTNVAGLMNRDGEVMTGLSTAQVDELIDDGTIHGGMLPKIRCALDAVKEGVVSAHIVDGRVPHATLLEIFTNAGVGTLITNTEPEAVPQG</sequence>
<feature type="binding site" evidence="9">
    <location>
        <position position="90"/>
    </location>
    <ligand>
        <name>substrate</name>
    </ligand>
</feature>
<proteinExistence type="inferred from homology"/>
<dbReference type="PATRIC" id="fig|1178482.3.peg.2832"/>
<evidence type="ECO:0000256" key="8">
    <source>
        <dbReference type="ARBA" id="ARBA00048141"/>
    </source>
</evidence>
<dbReference type="KEGG" id="hhu:AR456_02615"/>
<evidence type="ECO:0000259" key="10">
    <source>
        <dbReference type="Pfam" id="PF00696"/>
    </source>
</evidence>
<gene>
    <name evidence="9" type="primary">argB</name>
    <name evidence="11" type="ORF">BJB45_01060</name>
</gene>
<dbReference type="HAMAP" id="MF_00082">
    <property type="entry name" value="ArgB"/>
    <property type="match status" value="1"/>
</dbReference>
<name>W1N2K6_9GAMM</name>
<reference evidence="11 12" key="1">
    <citation type="submission" date="2013-08" db="EMBL/GenBank/DDBJ databases">
        <title>draft genome of Halomonas huanghegensis, strain BJGMM-B45T.</title>
        <authorList>
            <person name="Miao C."/>
            <person name="Wan Y."/>
            <person name="Jin W."/>
        </authorList>
    </citation>
    <scope>NUCLEOTIDE SEQUENCE [LARGE SCALE GENOMIC DNA]</scope>
    <source>
        <strain evidence="11 12">BJGMM-B45</strain>
    </source>
</reference>
<feature type="domain" description="Aspartate/glutamate/uridylate kinase" evidence="10">
    <location>
        <begin position="28"/>
        <end position="274"/>
    </location>
</feature>
<dbReference type="RefSeq" id="WP_021819782.1">
    <property type="nucleotide sequence ID" value="NZ_AVBC01000039.1"/>
</dbReference>
<comment type="caution">
    <text evidence="11">The sequence shown here is derived from an EMBL/GenBank/DDBJ whole genome shotgun (WGS) entry which is preliminary data.</text>
</comment>
<dbReference type="InterPro" id="IPR036393">
    <property type="entry name" value="AceGlu_kinase-like_sf"/>
</dbReference>
<dbReference type="GO" id="GO:0005524">
    <property type="term" value="F:ATP binding"/>
    <property type="evidence" value="ECO:0007669"/>
    <property type="project" value="UniProtKB-UniRule"/>
</dbReference>
<dbReference type="Pfam" id="PF00696">
    <property type="entry name" value="AA_kinase"/>
    <property type="match status" value="1"/>
</dbReference>
<dbReference type="InterPro" id="IPR001048">
    <property type="entry name" value="Asp/Glu/Uridylate_kinase"/>
</dbReference>
<evidence type="ECO:0000256" key="5">
    <source>
        <dbReference type="ARBA" id="ARBA00022741"/>
    </source>
</evidence>
<comment type="catalytic activity">
    <reaction evidence="8 9">
        <text>N-acetyl-L-glutamate + ATP = N-acetyl-L-glutamyl 5-phosphate + ADP</text>
        <dbReference type="Rhea" id="RHEA:14629"/>
        <dbReference type="ChEBI" id="CHEBI:30616"/>
        <dbReference type="ChEBI" id="CHEBI:44337"/>
        <dbReference type="ChEBI" id="CHEBI:57936"/>
        <dbReference type="ChEBI" id="CHEBI:456216"/>
        <dbReference type="EC" id="2.7.2.8"/>
    </reaction>
</comment>
<dbReference type="InterPro" id="IPR004662">
    <property type="entry name" value="AcgluKinase_fam"/>
</dbReference>
<keyword evidence="4 9" id="KW-0808">Transferase</keyword>
<comment type="similarity">
    <text evidence="9">Belongs to the acetylglutamate kinase family. ArgB subfamily.</text>
</comment>
<keyword evidence="6 9" id="KW-0418">Kinase</keyword>
<evidence type="ECO:0000313" key="11">
    <source>
        <dbReference type="EMBL" id="ERL49738.1"/>
    </source>
</evidence>
<feature type="site" description="Transition state stabilizer" evidence="9">
    <location>
        <position position="255"/>
    </location>
</feature>
<dbReference type="NCBIfam" id="TIGR00761">
    <property type="entry name" value="argB"/>
    <property type="match status" value="1"/>
</dbReference>
<dbReference type="Proteomes" id="UP000019113">
    <property type="component" value="Unassembled WGS sequence"/>
</dbReference>
<dbReference type="eggNOG" id="COG0548">
    <property type="taxonomic scope" value="Bacteria"/>
</dbReference>
<dbReference type="PANTHER" id="PTHR23342">
    <property type="entry name" value="N-ACETYLGLUTAMATE SYNTHASE"/>
    <property type="match status" value="1"/>
</dbReference>